<evidence type="ECO:0000313" key="10">
    <source>
        <dbReference type="EMBL" id="KAF4311284.1"/>
    </source>
</evidence>
<feature type="transmembrane region" description="Helical" evidence="8">
    <location>
        <begin position="291"/>
        <end position="314"/>
    </location>
</feature>
<feature type="transmembrane region" description="Helical" evidence="8">
    <location>
        <begin position="223"/>
        <end position="242"/>
    </location>
</feature>
<evidence type="ECO:0000256" key="7">
    <source>
        <dbReference type="SAM" id="MobiDB-lite"/>
    </source>
</evidence>
<comment type="caution">
    <text evidence="10">The sequence shown here is derived from an EMBL/GenBank/DDBJ whole genome shotgun (WGS) entry which is preliminary data.</text>
</comment>
<dbReference type="OrthoDB" id="6730379at2759"/>
<dbReference type="SUPFAM" id="SSF103473">
    <property type="entry name" value="MFS general substrate transporter"/>
    <property type="match status" value="1"/>
</dbReference>
<evidence type="ECO:0000256" key="4">
    <source>
        <dbReference type="ARBA" id="ARBA00022989"/>
    </source>
</evidence>
<feature type="transmembrane region" description="Helical" evidence="8">
    <location>
        <begin position="121"/>
        <end position="140"/>
    </location>
</feature>
<dbReference type="GO" id="GO:0016020">
    <property type="term" value="C:membrane"/>
    <property type="evidence" value="ECO:0007669"/>
    <property type="project" value="UniProtKB-SubCell"/>
</dbReference>
<feature type="transmembrane region" description="Helical" evidence="8">
    <location>
        <begin position="326"/>
        <end position="347"/>
    </location>
</feature>
<evidence type="ECO:0000256" key="8">
    <source>
        <dbReference type="SAM" id="Phobius"/>
    </source>
</evidence>
<evidence type="ECO:0000313" key="11">
    <source>
        <dbReference type="Proteomes" id="UP000572817"/>
    </source>
</evidence>
<evidence type="ECO:0000256" key="3">
    <source>
        <dbReference type="ARBA" id="ARBA00022692"/>
    </source>
</evidence>
<evidence type="ECO:0000259" key="9">
    <source>
        <dbReference type="PROSITE" id="PS50850"/>
    </source>
</evidence>
<evidence type="ECO:0000256" key="1">
    <source>
        <dbReference type="ARBA" id="ARBA00004141"/>
    </source>
</evidence>
<dbReference type="InterPro" id="IPR011701">
    <property type="entry name" value="MFS"/>
</dbReference>
<comment type="subcellular location">
    <subcellularLocation>
        <location evidence="1">Membrane</location>
        <topology evidence="1">Multi-pass membrane protein</topology>
    </subcellularLocation>
</comment>
<feature type="domain" description="Major facilitator superfamily (MFS) profile" evidence="9">
    <location>
        <begin position="58"/>
        <end position="474"/>
    </location>
</feature>
<feature type="transmembrane region" description="Helical" evidence="8">
    <location>
        <begin position="451"/>
        <end position="470"/>
    </location>
</feature>
<dbReference type="FunFam" id="1.20.1250.20:FF:000064">
    <property type="entry name" value="MFS allantoate transporter"/>
    <property type="match status" value="1"/>
</dbReference>
<feature type="transmembrane region" description="Helical" evidence="8">
    <location>
        <begin position="387"/>
        <end position="408"/>
    </location>
</feature>
<keyword evidence="2" id="KW-0813">Transport</keyword>
<evidence type="ECO:0000256" key="6">
    <source>
        <dbReference type="ARBA" id="ARBA00037968"/>
    </source>
</evidence>
<dbReference type="EMBL" id="WWBZ02000011">
    <property type="protein sequence ID" value="KAF4311284.1"/>
    <property type="molecule type" value="Genomic_DNA"/>
</dbReference>
<keyword evidence="3 8" id="KW-0812">Transmembrane</keyword>
<protein>
    <submittedName>
        <fullName evidence="10">Transporter</fullName>
    </submittedName>
</protein>
<sequence length="509" mass="55449">MKSTASISGGRLSPSETNGVPAAKGEADAALSFAAEAVSVRIDQEANTRVRRKIDCSLLPWMCGLYLLQYLDKTTLSYASSMGIIKDTGMTAGQYSWTGSIFYIGYLAFEYPHNRMMQRFPVAKYVAVSVVVWGVILAATAGTKDFAAIMTVRFFLGALEGAVTAGFVLITSKWYRGAEQAFRTGVWFCFNGVAQIVGGALAYGVSRGFQEDSHISFSAWKALFLITGLATSVYGLALFFFLPESPITATWLTKEERHIAVERLRGNQQGIGSKVFKWYQFREAFADVRTYMIFLFLVTVDIPCGGITVFFTQLIGGMGFDSNTTFLITMPAGVVQVVCNLGIPYIAQFTGRRMLSAVGAMCLSLFGISLMAGLSRDGPTAHTIGQIIGYYITIGNSATATILVLSSVSSNAAGHTKKTTVNAIALVGYCIGFLIGPQTFRDGPAYTNAKINIIAQWFAALCCCLSLHLVNKRENARRDRLAESLPPQPSGQEFLDLTDRENPYFRYSL</sequence>
<dbReference type="InterPro" id="IPR020846">
    <property type="entry name" value="MFS_dom"/>
</dbReference>
<name>A0A8H4J3L1_9PEZI</name>
<dbReference type="PANTHER" id="PTHR43791:SF1">
    <property type="entry name" value="ALLANTOATE PERMEASE"/>
    <property type="match status" value="1"/>
</dbReference>
<dbReference type="PANTHER" id="PTHR43791">
    <property type="entry name" value="PERMEASE-RELATED"/>
    <property type="match status" value="1"/>
</dbReference>
<reference evidence="10" key="1">
    <citation type="submission" date="2020-04" db="EMBL/GenBank/DDBJ databases">
        <title>Genome Assembly and Annotation of Botryosphaeria dothidea sdau 11-99, a Latent Pathogen of Apple Fruit Ring Rot in China.</title>
        <authorList>
            <person name="Yu C."/>
            <person name="Diao Y."/>
            <person name="Lu Q."/>
            <person name="Zhao J."/>
            <person name="Cui S."/>
            <person name="Peng C."/>
            <person name="He B."/>
            <person name="Liu H."/>
        </authorList>
    </citation>
    <scope>NUCLEOTIDE SEQUENCE [LARGE SCALE GENOMIC DNA]</scope>
    <source>
        <strain evidence="10">Sdau11-99</strain>
    </source>
</reference>
<feature type="transmembrane region" description="Helical" evidence="8">
    <location>
        <begin position="182"/>
        <end position="203"/>
    </location>
</feature>
<dbReference type="Proteomes" id="UP000572817">
    <property type="component" value="Unassembled WGS sequence"/>
</dbReference>
<dbReference type="Pfam" id="PF07690">
    <property type="entry name" value="MFS_1"/>
    <property type="match status" value="1"/>
</dbReference>
<dbReference type="GO" id="GO:0022857">
    <property type="term" value="F:transmembrane transporter activity"/>
    <property type="evidence" value="ECO:0007669"/>
    <property type="project" value="InterPro"/>
</dbReference>
<dbReference type="PROSITE" id="PS50850">
    <property type="entry name" value="MFS"/>
    <property type="match status" value="1"/>
</dbReference>
<feature type="transmembrane region" description="Helical" evidence="8">
    <location>
        <begin position="146"/>
        <end position="170"/>
    </location>
</feature>
<evidence type="ECO:0000256" key="2">
    <source>
        <dbReference type="ARBA" id="ARBA00022448"/>
    </source>
</evidence>
<proteinExistence type="inferred from homology"/>
<accession>A0A8H4J3L1</accession>
<dbReference type="Gene3D" id="1.20.1250.20">
    <property type="entry name" value="MFS general substrate transporter like domains"/>
    <property type="match status" value="2"/>
</dbReference>
<keyword evidence="11" id="KW-1185">Reference proteome</keyword>
<dbReference type="InterPro" id="IPR036259">
    <property type="entry name" value="MFS_trans_sf"/>
</dbReference>
<feature type="region of interest" description="Disordered" evidence="7">
    <location>
        <begin position="1"/>
        <end position="21"/>
    </location>
</feature>
<keyword evidence="5 8" id="KW-0472">Membrane</keyword>
<dbReference type="AlphaFoldDB" id="A0A8H4J3L1"/>
<keyword evidence="4 8" id="KW-1133">Transmembrane helix</keyword>
<evidence type="ECO:0000256" key="5">
    <source>
        <dbReference type="ARBA" id="ARBA00023136"/>
    </source>
</evidence>
<feature type="transmembrane region" description="Helical" evidence="8">
    <location>
        <begin position="420"/>
        <end position="439"/>
    </location>
</feature>
<feature type="transmembrane region" description="Helical" evidence="8">
    <location>
        <begin position="354"/>
        <end position="375"/>
    </location>
</feature>
<organism evidence="10 11">
    <name type="scientific">Botryosphaeria dothidea</name>
    <dbReference type="NCBI Taxonomy" id="55169"/>
    <lineage>
        <taxon>Eukaryota</taxon>
        <taxon>Fungi</taxon>
        <taxon>Dikarya</taxon>
        <taxon>Ascomycota</taxon>
        <taxon>Pezizomycotina</taxon>
        <taxon>Dothideomycetes</taxon>
        <taxon>Dothideomycetes incertae sedis</taxon>
        <taxon>Botryosphaeriales</taxon>
        <taxon>Botryosphaeriaceae</taxon>
        <taxon>Botryosphaeria</taxon>
    </lineage>
</organism>
<gene>
    <name evidence="10" type="ORF">GTA08_BOTSDO13189</name>
</gene>
<comment type="similarity">
    <text evidence="6">Belongs to the major facilitator superfamily. Allantoate permease family.</text>
</comment>